<dbReference type="RefSeq" id="WP_032111176.1">
    <property type="nucleotide sequence ID" value="NZ_JANSKA010000003.1"/>
</dbReference>
<protein>
    <recommendedName>
        <fullName evidence="6">N-terminal domain of peptidoglycan hydrolase CwlO-containing protein</fullName>
    </recommendedName>
</protein>
<feature type="coiled-coil region" evidence="1">
    <location>
        <begin position="37"/>
        <end position="78"/>
    </location>
</feature>
<keyword evidence="1" id="KW-0175">Coiled coil</keyword>
<feature type="region of interest" description="Disordered" evidence="2">
    <location>
        <begin position="180"/>
        <end position="240"/>
    </location>
</feature>
<feature type="chain" id="PRO_5045800463" description="N-terminal domain of peptidoglycan hydrolase CwlO-containing protein" evidence="3">
    <location>
        <begin position="27"/>
        <end position="363"/>
    </location>
</feature>
<evidence type="ECO:0000313" key="5">
    <source>
        <dbReference type="Proteomes" id="UP001204320"/>
    </source>
</evidence>
<feature type="signal peptide" evidence="3">
    <location>
        <begin position="1"/>
        <end position="26"/>
    </location>
</feature>
<reference evidence="4 5" key="1">
    <citation type="submission" date="2022-08" db="EMBL/GenBank/DDBJ databases">
        <title>Tractidigestivibacter montrealensis type strain KD21.</title>
        <authorList>
            <person name="Diop K."/>
            <person name="Richard C."/>
            <person name="Routy B."/>
        </authorList>
    </citation>
    <scope>NUCLEOTIDE SEQUENCE [LARGE SCALE GENOMIC DNA]</scope>
    <source>
        <strain evidence="4 5">KD21</strain>
    </source>
</reference>
<name>A0ABT1Z836_9ACTN</name>
<feature type="compositionally biased region" description="Low complexity" evidence="2">
    <location>
        <begin position="193"/>
        <end position="205"/>
    </location>
</feature>
<evidence type="ECO:0000256" key="1">
    <source>
        <dbReference type="SAM" id="Coils"/>
    </source>
</evidence>
<dbReference type="SUPFAM" id="SSF57997">
    <property type="entry name" value="Tropomyosin"/>
    <property type="match status" value="1"/>
</dbReference>
<keyword evidence="3" id="KW-0732">Signal</keyword>
<evidence type="ECO:0000256" key="3">
    <source>
        <dbReference type="SAM" id="SignalP"/>
    </source>
</evidence>
<accession>A0ABT1Z836</accession>
<dbReference type="EMBL" id="JANSKA010000003">
    <property type="protein sequence ID" value="MCR9036376.1"/>
    <property type="molecule type" value="Genomic_DNA"/>
</dbReference>
<dbReference type="Gene3D" id="6.10.250.3150">
    <property type="match status" value="1"/>
</dbReference>
<feature type="compositionally biased region" description="Low complexity" evidence="2">
    <location>
        <begin position="224"/>
        <end position="238"/>
    </location>
</feature>
<dbReference type="Proteomes" id="UP001204320">
    <property type="component" value="Unassembled WGS sequence"/>
</dbReference>
<gene>
    <name evidence="4" type="ORF">NVS32_05355</name>
</gene>
<organism evidence="4 5">
    <name type="scientific">Tractidigestivibacter montrealensis</name>
    <dbReference type="NCBI Taxonomy" id="2972466"/>
    <lineage>
        <taxon>Bacteria</taxon>
        <taxon>Bacillati</taxon>
        <taxon>Actinomycetota</taxon>
        <taxon>Coriobacteriia</taxon>
        <taxon>Coriobacteriales</taxon>
        <taxon>Atopobiaceae</taxon>
        <taxon>Tractidigestivibacter</taxon>
    </lineage>
</organism>
<comment type="caution">
    <text evidence="4">The sequence shown here is derived from an EMBL/GenBank/DDBJ whole genome shotgun (WGS) entry which is preliminary data.</text>
</comment>
<keyword evidence="5" id="KW-1185">Reference proteome</keyword>
<proteinExistence type="predicted"/>
<feature type="compositionally biased region" description="Polar residues" evidence="2">
    <location>
        <begin position="206"/>
        <end position="223"/>
    </location>
</feature>
<sequence length="363" mass="38876">MSLSSTTRSGVLALALACTMAVGIGAARPTIAWGDTLDDLEAKVEQTNDELTAANDKVAQLQQQIDDNQQRISEIEAQLPDARATAAQSIRAQYKMQQGSQGLVELILSSDSFYDFLSAIQFLDSVTSYNTDQIQSLVDLTTELSNTQSDLNSQLSQAETERQNAQDALDSAVAAREALQQQMAEEQAEQEAEAQAALQEAAQSEGQTFQTESGNTTTVEVPQSSSNSSSNSSSSSESVNWQSDKDSFVSQWSARIDAYLAGSPLAGYGSTFAAAAWDYGIDPRLSPAIAAVESSKGLYCAYPHNAWGWGNVSWNSWETAIYAHTAGLASGYGGYLTYAMAQKYCPPNSSAWYSSVAANMAMI</sequence>
<evidence type="ECO:0000313" key="4">
    <source>
        <dbReference type="EMBL" id="MCR9036376.1"/>
    </source>
</evidence>
<evidence type="ECO:0008006" key="6">
    <source>
        <dbReference type="Google" id="ProtNLM"/>
    </source>
</evidence>
<evidence type="ECO:0000256" key="2">
    <source>
        <dbReference type="SAM" id="MobiDB-lite"/>
    </source>
</evidence>